<evidence type="ECO:0000256" key="1">
    <source>
        <dbReference type="ARBA" id="ARBA00006180"/>
    </source>
</evidence>
<dbReference type="Gene3D" id="1.25.40.20">
    <property type="entry name" value="Ankyrin repeat-containing domain"/>
    <property type="match status" value="2"/>
</dbReference>
<feature type="region of interest" description="Disordered" evidence="5">
    <location>
        <begin position="1334"/>
        <end position="1359"/>
    </location>
</feature>
<dbReference type="PANTHER" id="PTHR24173">
    <property type="entry name" value="ANKYRIN REPEAT CONTAINING"/>
    <property type="match status" value="1"/>
</dbReference>
<comment type="similarity">
    <text evidence="1">Belongs to the SAPS family.</text>
</comment>
<dbReference type="InterPro" id="IPR002110">
    <property type="entry name" value="Ankyrin_rpt"/>
</dbReference>
<name>A0AAV2ZBG3_9STRA</name>
<keyword evidence="2" id="KW-0677">Repeat</keyword>
<dbReference type="GO" id="GO:0019903">
    <property type="term" value="F:protein phosphatase binding"/>
    <property type="evidence" value="ECO:0007669"/>
    <property type="project" value="InterPro"/>
</dbReference>
<proteinExistence type="inferred from homology"/>
<evidence type="ECO:0000259" key="6">
    <source>
        <dbReference type="Pfam" id="PF02225"/>
    </source>
</evidence>
<reference evidence="7" key="1">
    <citation type="submission" date="2022-11" db="EMBL/GenBank/DDBJ databases">
        <authorList>
            <person name="Morgan W.R."/>
            <person name="Tartar A."/>
        </authorList>
    </citation>
    <scope>NUCLEOTIDE SEQUENCE</scope>
    <source>
        <strain evidence="7">ARSEF 373</strain>
    </source>
</reference>
<dbReference type="Pfam" id="PF12796">
    <property type="entry name" value="Ank_2"/>
    <property type="match status" value="2"/>
</dbReference>
<dbReference type="PROSITE" id="PS50297">
    <property type="entry name" value="ANK_REP_REGION"/>
    <property type="match status" value="4"/>
</dbReference>
<keyword evidence="8" id="KW-1185">Reference proteome</keyword>
<sequence>MGNDHSTQHGSRGDGVPFVCWKDGGCHFAEPSCYKYDKAPPLVSANVVLADPPKADSELINRQALLGNIALVERGGRVHFPDIIRRVLSAGAIGCIFIERVDNKAATQSLFDGFHSSGRQSVPIPIVLLSKFHADQLLEQKPARVSIELLSGEQAIKHIVPDDIYFAIATAARAGELDLLKHLLYADTTGSVLTQIPKAVALCDAAENGNVDCIEVLHGFGISLDEQKPNGTSALMVACSVGNVEAARALLMYGASVDLEDVHGFTALMITARDGKVPCLKLLIRKGARINLSRNRNRGTTALHIAARGGLEEVCSVLLEAGAALDIQSPNSTTALMEAARAGNLGCVRLLVGAGASLDAKDREGHTAEELARLSEHHEIEDFLRERAESESVKDHRRKVEETVAQADSTLEDLLRLAEEDKMSVDILRREITRDTKYCTWLEQPHVVYEVFRLITKPIQESEPMDPIYGHYKIQQFCCEIALWYSRRIFQKPRSVGFHSTEEFDLERSSGYLKVLFNFLCHSGQLDDVLLVLFCKVMNHYILNQQMGGLIWSFLADEGKFTVPWIVAHIGSDSIRDMVVWLLYSDMTEEGQYNIRRSGIFDQMFGRLYSWQRTLSWGVGTPFQRDSIENICSVINYIIYPPSVYIMGNVATFVENTDHSLPLITDQYYPNRHNELFKTLLFFWRSTDVTFGTLLDLGFAEIYRQASQDCNLIVHEGGALSIAMMIMSTLGYHKRKRDTSGIEYLLKDMSKILLNSAVTRVERFVKLCEAVVESDANKLRQLASEGDRAVEVIKAKGSALLYIITFLKRCVFLQNARLNSLLAHAGLMPCLLACYGSHPKNSLLHHEVTDVIRFVLLDPDQKRLPSCPLLNSLFIEGANILDFVIKSYDSKFQYKGHMTTIANSIFTLVNTPVYKSDAAAITCQEIVRQYTSEHEEWRKFEARLAQQNEMEMQPLGQRNAPLCDGCLKLKEDAVDYVTSTLTSEVRCSGYLETIFYGAASHHCKVNYTDDYITGFLYKKDKIHDHIPIPEPTRVSSFIQFPVPMPFHALTFTVTFFGLCKKCDKLWYCDTLQSANWPTRMKWVMPTSVRKWYSFGASEGPGSGAHGIQFSTKGYKNFIVLTDTWGRQEQWMHAMEEAIMGLSTHAARRIDAASALAIEIDNEVDADHFNMKSVSDAQKGSGSESDSEDEDLSPNRRRSNTISSSVSETEKTYMEFSSDEEEESDRRARSNMKMDSGTRAATEASLRSGNPLPAKLLSPPRGVNVIRRTGSDKHRNLDLKKFQPDSEKFNEVLNRLRIASPPRVNAATTTNRALNPRAVHATANFTTTAASLLRPTDLSNAGDGGGMRHVFSTPDLTKAT</sequence>
<evidence type="ECO:0000256" key="3">
    <source>
        <dbReference type="ARBA" id="ARBA00023043"/>
    </source>
</evidence>
<dbReference type="Pfam" id="PF04499">
    <property type="entry name" value="SAPS"/>
    <property type="match status" value="1"/>
</dbReference>
<protein>
    <recommendedName>
        <fullName evidence="6">PA domain-containing protein</fullName>
    </recommendedName>
</protein>
<dbReference type="InterPro" id="IPR003137">
    <property type="entry name" value="PA_domain"/>
</dbReference>
<dbReference type="Gene3D" id="3.50.30.30">
    <property type="match status" value="1"/>
</dbReference>
<feature type="repeat" description="ANK" evidence="4">
    <location>
        <begin position="331"/>
        <end position="363"/>
    </location>
</feature>
<dbReference type="SMART" id="SM00248">
    <property type="entry name" value="ANK"/>
    <property type="match status" value="5"/>
</dbReference>
<comment type="caution">
    <text evidence="7">The sequence shown here is derived from an EMBL/GenBank/DDBJ whole genome shotgun (WGS) entry which is preliminary data.</text>
</comment>
<evidence type="ECO:0000256" key="5">
    <source>
        <dbReference type="SAM" id="MobiDB-lite"/>
    </source>
</evidence>
<feature type="repeat" description="ANK" evidence="4">
    <location>
        <begin position="298"/>
        <end position="330"/>
    </location>
</feature>
<dbReference type="PROSITE" id="PS50088">
    <property type="entry name" value="ANK_REPEAT"/>
    <property type="match status" value="4"/>
</dbReference>
<feature type="region of interest" description="Disordered" evidence="5">
    <location>
        <begin position="1173"/>
        <end position="1262"/>
    </location>
</feature>
<evidence type="ECO:0000313" key="7">
    <source>
        <dbReference type="EMBL" id="DBA02714.1"/>
    </source>
</evidence>
<evidence type="ECO:0000256" key="4">
    <source>
        <dbReference type="PROSITE-ProRule" id="PRU00023"/>
    </source>
</evidence>
<dbReference type="EMBL" id="DAKRPA010000028">
    <property type="protein sequence ID" value="DBA02714.1"/>
    <property type="molecule type" value="Genomic_DNA"/>
</dbReference>
<feature type="repeat" description="ANK" evidence="4">
    <location>
        <begin position="263"/>
        <end position="295"/>
    </location>
</feature>
<dbReference type="Pfam" id="PF00023">
    <property type="entry name" value="Ank"/>
    <property type="match status" value="1"/>
</dbReference>
<gene>
    <name evidence="7" type="ORF">N0F65_010539</name>
</gene>
<keyword evidence="3 4" id="KW-0040">ANK repeat</keyword>
<dbReference type="SUPFAM" id="SSF48403">
    <property type="entry name" value="Ankyrin repeat"/>
    <property type="match status" value="1"/>
</dbReference>
<accession>A0AAV2ZBG3</accession>
<dbReference type="InterPro" id="IPR036770">
    <property type="entry name" value="Ankyrin_rpt-contain_sf"/>
</dbReference>
<organism evidence="7 8">
    <name type="scientific">Lagenidium giganteum</name>
    <dbReference type="NCBI Taxonomy" id="4803"/>
    <lineage>
        <taxon>Eukaryota</taxon>
        <taxon>Sar</taxon>
        <taxon>Stramenopiles</taxon>
        <taxon>Oomycota</taxon>
        <taxon>Peronosporomycetes</taxon>
        <taxon>Pythiales</taxon>
        <taxon>Pythiaceae</taxon>
    </lineage>
</organism>
<dbReference type="Proteomes" id="UP001146120">
    <property type="component" value="Unassembled WGS sequence"/>
</dbReference>
<dbReference type="InterPro" id="IPR007587">
    <property type="entry name" value="SAPS"/>
</dbReference>
<reference evidence="7" key="2">
    <citation type="journal article" date="2023" name="Microbiol Resour">
        <title>Decontamination and Annotation of the Draft Genome Sequence of the Oomycete Lagenidium giganteum ARSEF 373.</title>
        <authorList>
            <person name="Morgan W.R."/>
            <person name="Tartar A."/>
        </authorList>
    </citation>
    <scope>NUCLEOTIDE SEQUENCE</scope>
    <source>
        <strain evidence="7">ARSEF 373</strain>
    </source>
</reference>
<evidence type="ECO:0000256" key="2">
    <source>
        <dbReference type="ARBA" id="ARBA00022737"/>
    </source>
</evidence>
<dbReference type="Pfam" id="PF02225">
    <property type="entry name" value="PA"/>
    <property type="match status" value="1"/>
</dbReference>
<evidence type="ECO:0000313" key="8">
    <source>
        <dbReference type="Proteomes" id="UP001146120"/>
    </source>
</evidence>
<dbReference type="PANTHER" id="PTHR24173:SF74">
    <property type="entry name" value="ANKYRIN REPEAT DOMAIN-CONTAINING PROTEIN 16"/>
    <property type="match status" value="1"/>
</dbReference>
<feature type="domain" description="PA" evidence="6">
    <location>
        <begin position="61"/>
        <end position="137"/>
    </location>
</feature>
<feature type="repeat" description="ANK" evidence="4">
    <location>
        <begin position="230"/>
        <end position="262"/>
    </location>
</feature>